<protein>
    <submittedName>
        <fullName evidence="3">Uncharacterized protein LOC115624693</fullName>
    </submittedName>
</protein>
<keyword evidence="1" id="KW-0472">Membrane</keyword>
<gene>
    <name evidence="3" type="primary">LOC115624693</name>
</gene>
<evidence type="ECO:0000256" key="1">
    <source>
        <dbReference type="SAM" id="Phobius"/>
    </source>
</evidence>
<dbReference type="RefSeq" id="XP_030375366.1">
    <property type="nucleotide sequence ID" value="XM_030519506.1"/>
</dbReference>
<evidence type="ECO:0000313" key="2">
    <source>
        <dbReference type="Proteomes" id="UP000504634"/>
    </source>
</evidence>
<keyword evidence="2" id="KW-1185">Reference proteome</keyword>
<dbReference type="GeneID" id="115624693"/>
<feature type="transmembrane region" description="Helical" evidence="1">
    <location>
        <begin position="103"/>
        <end position="129"/>
    </location>
</feature>
<keyword evidence="1" id="KW-0812">Transmembrane</keyword>
<feature type="transmembrane region" description="Helical" evidence="1">
    <location>
        <begin position="12"/>
        <end position="38"/>
    </location>
</feature>
<reference evidence="3" key="1">
    <citation type="submission" date="2025-08" db="UniProtKB">
        <authorList>
            <consortium name="RefSeq"/>
        </authorList>
    </citation>
    <scope>IDENTIFICATION</scope>
    <source>
        <strain evidence="3">11010-0011.00</strain>
        <tissue evidence="3">Whole body</tissue>
    </source>
</reference>
<organism evidence="2 3">
    <name type="scientific">Drosophila lebanonensis</name>
    <name type="common">Fruit fly</name>
    <name type="synonym">Scaptodrosophila lebanonensis</name>
    <dbReference type="NCBI Taxonomy" id="7225"/>
    <lineage>
        <taxon>Eukaryota</taxon>
        <taxon>Metazoa</taxon>
        <taxon>Ecdysozoa</taxon>
        <taxon>Arthropoda</taxon>
        <taxon>Hexapoda</taxon>
        <taxon>Insecta</taxon>
        <taxon>Pterygota</taxon>
        <taxon>Neoptera</taxon>
        <taxon>Endopterygota</taxon>
        <taxon>Diptera</taxon>
        <taxon>Brachycera</taxon>
        <taxon>Muscomorpha</taxon>
        <taxon>Ephydroidea</taxon>
        <taxon>Drosophilidae</taxon>
        <taxon>Scaptodrosophila</taxon>
    </lineage>
</organism>
<feature type="transmembrane region" description="Helical" evidence="1">
    <location>
        <begin position="77"/>
        <end position="97"/>
    </location>
</feature>
<feature type="transmembrane region" description="Helical" evidence="1">
    <location>
        <begin position="50"/>
        <end position="70"/>
    </location>
</feature>
<dbReference type="AlphaFoldDB" id="A0A6J2TF35"/>
<dbReference type="Proteomes" id="UP000504634">
    <property type="component" value="Unplaced"/>
</dbReference>
<proteinExistence type="predicted"/>
<keyword evidence="1" id="KW-1133">Transmembrane helix</keyword>
<sequence length="138" mass="15929">MIYLQFCCFCVDLRIGSIIIGVLDFILDIIATIFIAIFGESGIPDLCHKLFLVFMIIHMISIIFLIIGAIKLRPKYMLCYVLVSLIKLPLMIILLIADIILRIWYPVLLFYIIMFVVGLYFWLVVYSFYAAVGGQIFM</sequence>
<accession>A0A6J2TF35</accession>
<dbReference type="OrthoDB" id="7880942at2759"/>
<name>A0A6J2TF35_DROLE</name>
<evidence type="ECO:0000313" key="3">
    <source>
        <dbReference type="RefSeq" id="XP_030375366.1"/>
    </source>
</evidence>